<feature type="transmembrane region" description="Helical" evidence="10">
    <location>
        <begin position="66"/>
        <end position="85"/>
    </location>
</feature>
<dbReference type="Gene3D" id="1.20.1640.10">
    <property type="entry name" value="Multidrug efflux transporter AcrB transmembrane domain"/>
    <property type="match status" value="2"/>
</dbReference>
<dbReference type="PRINTS" id="PR00126">
    <property type="entry name" value="ATPASEGAMMA"/>
</dbReference>
<dbReference type="SUPFAM" id="SSF82866">
    <property type="entry name" value="Multidrug efflux transporter AcrB transmembrane domain"/>
    <property type="match status" value="2"/>
</dbReference>
<sequence>MAIVVSYGLCSAFGVFYGPVHSILPFLLLGIGIDDMFVIVQCWTNLNKEEMKRSLPVRIGITMKHAGVSITITSVTDFAAFAVGATTVLPSLRSFCIYSAVGILATYIFQASFFVAWLTLDQKRIEGHRDGIIPCFVHRNWKPSSLSRIEPLQLFFSRILAKYLFKWPAKVFILVLAAFLLGINTWGSVLMRQEFNPLWFIPTSTYLSQYFSVIESHYPDNGQMASIYIQTANLSSNLDRLDALIDTVRNETKIVSQVDDWFGGFKEFTAKRHAVDWTNQSMTDVQFSTYLKNYLFTQKGAKFRRNFKFQDPLECRSAIAPPISVIMEELYRNLAIAMVCVFVTTFILIANLFACVLVLLCVVLTLVCVNGTMHFWGLTIDTVSCINLVLAIGLCVDYAAHVAHTFMTKTGTRNERAAATISSIGPAVFHGGFSTFLAFIFLANSDSHVFITFFKVFVLVVAYGLFHGLILFPVILSLIGPAPFDLEPPPNLEDKAVTAEELEPQLTHREKSAVVGVLKEEVEANEDHEFHLDMSDDSTASSSDDEELLRSQQVRGMATLKMISIRLKSVKNIQKITQSMKMVSAAKYTKAERELKLARPYGIGAQEFYKKAEVKDEEGEKGQLIIAVSSDRGLCGAVHSSIGRIVKNDIAANPNTKVVIVGDKVRNILQRLYAKNIAMVVTEVGRKPAVFGDAALIAQSIINSGIEFSKGKILFNAFRTVVSFRTTEMPLYSQNAVANASKLPVYDSLDSDVIQSYTEFSLASLLFYSMKENATSEQSSRMTAMDNASKNAGEMIDKLTMTFNRTRQAVITRELIEIISGAAALETKN</sequence>
<dbReference type="AlphaFoldDB" id="A0A4Y7NFF8"/>
<comment type="subcellular location">
    <subcellularLocation>
        <location evidence="1">Membrane</location>
        <topology evidence="1">Peripheral membrane protein</topology>
    </subcellularLocation>
</comment>
<evidence type="ECO:0000256" key="7">
    <source>
        <dbReference type="ARBA" id="ARBA00023136"/>
    </source>
</evidence>
<evidence type="ECO:0000313" key="12">
    <source>
        <dbReference type="EMBL" id="SVE91337.1"/>
    </source>
</evidence>
<proteinExistence type="evidence at transcript level"/>
<protein>
    <submittedName>
        <fullName evidence="12">EOG090X0BEK</fullName>
    </submittedName>
</protein>
<dbReference type="InterPro" id="IPR051697">
    <property type="entry name" value="Patched_domain-protein"/>
</dbReference>
<evidence type="ECO:0000256" key="8">
    <source>
        <dbReference type="ARBA" id="ARBA00023196"/>
    </source>
</evidence>
<dbReference type="InterPro" id="IPR053958">
    <property type="entry name" value="HMGCR/SNAP/NPC1-like_SSD"/>
</dbReference>
<keyword evidence="5" id="KW-0375">Hydrogen ion transport</keyword>
<dbReference type="InterPro" id="IPR035968">
    <property type="entry name" value="ATP_synth_F1_ATPase_gsu"/>
</dbReference>
<evidence type="ECO:0000256" key="1">
    <source>
        <dbReference type="ARBA" id="ARBA00004170"/>
    </source>
</evidence>
<feature type="transmembrane region" description="Helical" evidence="10">
    <location>
        <begin position="417"/>
        <end position="443"/>
    </location>
</feature>
<feature type="transmembrane region" description="Helical" evidence="10">
    <location>
        <begin position="97"/>
        <end position="120"/>
    </location>
</feature>
<dbReference type="InterPro" id="IPR000131">
    <property type="entry name" value="ATP_synth_F1_gsu"/>
</dbReference>
<dbReference type="GO" id="GO:0046933">
    <property type="term" value="F:proton-transporting ATP synthase activity, rotational mechanism"/>
    <property type="evidence" value="ECO:0007669"/>
    <property type="project" value="InterPro"/>
</dbReference>
<dbReference type="EMBL" id="LR021718">
    <property type="protein sequence ID" value="SVE91337.1"/>
    <property type="molecule type" value="mRNA"/>
</dbReference>
<evidence type="ECO:0000256" key="3">
    <source>
        <dbReference type="ARBA" id="ARBA00007681"/>
    </source>
</evidence>
<keyword evidence="9" id="KW-0066">ATP synthesis</keyword>
<dbReference type="PROSITE" id="PS00153">
    <property type="entry name" value="ATPASE_GAMMA"/>
    <property type="match status" value="1"/>
</dbReference>
<keyword evidence="4" id="KW-0813">Transport</keyword>
<evidence type="ECO:0000256" key="2">
    <source>
        <dbReference type="ARBA" id="ARBA00005585"/>
    </source>
</evidence>
<keyword evidence="10" id="KW-0812">Transmembrane</keyword>
<dbReference type="SUPFAM" id="SSF52943">
    <property type="entry name" value="ATP synthase (F1-ATPase), gamma subunit"/>
    <property type="match status" value="1"/>
</dbReference>
<dbReference type="PROSITE" id="PS50156">
    <property type="entry name" value="SSD"/>
    <property type="match status" value="2"/>
</dbReference>
<dbReference type="FunFam" id="3.40.1380.10:FF:000017">
    <property type="entry name" value="ATP synthase subunit gamma, mitochondrial"/>
    <property type="match status" value="1"/>
</dbReference>
<feature type="transmembrane region" description="Helical" evidence="10">
    <location>
        <begin position="449"/>
        <end position="476"/>
    </location>
</feature>
<evidence type="ECO:0000259" key="11">
    <source>
        <dbReference type="PROSITE" id="PS50156"/>
    </source>
</evidence>
<dbReference type="Gene3D" id="3.40.1380.10">
    <property type="match status" value="1"/>
</dbReference>
<evidence type="ECO:0000256" key="4">
    <source>
        <dbReference type="ARBA" id="ARBA00022448"/>
    </source>
</evidence>
<comment type="similarity">
    <text evidence="2">Belongs to the patched family.</text>
</comment>
<feature type="transmembrane region" description="Helical" evidence="10">
    <location>
        <begin position="373"/>
        <end position="396"/>
    </location>
</feature>
<feature type="transmembrane region" description="Helical" evidence="10">
    <location>
        <begin position="171"/>
        <end position="191"/>
    </location>
</feature>
<comment type="similarity">
    <text evidence="3">Belongs to the ATPase gamma chain family.</text>
</comment>
<dbReference type="Gene3D" id="1.10.287.80">
    <property type="entry name" value="ATP synthase, gamma subunit, helix hairpin domain"/>
    <property type="match status" value="2"/>
</dbReference>
<feature type="domain" description="SSD" evidence="11">
    <location>
        <begin position="1"/>
        <end position="120"/>
    </location>
</feature>
<evidence type="ECO:0000256" key="5">
    <source>
        <dbReference type="ARBA" id="ARBA00022781"/>
    </source>
</evidence>
<name>A0A4Y7NFF8_9CRUS</name>
<gene>
    <name evidence="12" type="primary">EOG090X0BEK</name>
</gene>
<dbReference type="NCBIfam" id="TIGR01146">
    <property type="entry name" value="ATPsyn_F1gamma"/>
    <property type="match status" value="1"/>
</dbReference>
<dbReference type="InterPro" id="IPR000731">
    <property type="entry name" value="SSD"/>
</dbReference>
<feature type="domain" description="SSD" evidence="11">
    <location>
        <begin position="359"/>
        <end position="478"/>
    </location>
</feature>
<evidence type="ECO:0000256" key="6">
    <source>
        <dbReference type="ARBA" id="ARBA00023065"/>
    </source>
</evidence>
<organism evidence="12">
    <name type="scientific">Daphnia sinensis</name>
    <dbReference type="NCBI Taxonomy" id="1820382"/>
    <lineage>
        <taxon>Eukaryota</taxon>
        <taxon>Metazoa</taxon>
        <taxon>Ecdysozoa</taxon>
        <taxon>Arthropoda</taxon>
        <taxon>Crustacea</taxon>
        <taxon>Branchiopoda</taxon>
        <taxon>Diplostraca</taxon>
        <taxon>Cladocera</taxon>
        <taxon>Anomopoda</taxon>
        <taxon>Daphniidae</taxon>
        <taxon>Daphnia</taxon>
        <taxon>Daphnia similis group</taxon>
    </lineage>
</organism>
<dbReference type="GO" id="GO:0045259">
    <property type="term" value="C:proton-transporting ATP synthase complex"/>
    <property type="evidence" value="ECO:0007669"/>
    <property type="project" value="UniProtKB-KW"/>
</dbReference>
<keyword evidence="10" id="KW-1133">Transmembrane helix</keyword>
<dbReference type="CDD" id="cd12151">
    <property type="entry name" value="F1-ATPase_gamma"/>
    <property type="match status" value="1"/>
</dbReference>
<dbReference type="Pfam" id="PF12349">
    <property type="entry name" value="Sterol-sensing"/>
    <property type="match status" value="1"/>
</dbReference>
<dbReference type="PANTHER" id="PTHR10796:SF130">
    <property type="entry name" value="PATCHED DOMAIN-CONTAINING PROTEIN 3-LIKE PROTEIN"/>
    <property type="match status" value="1"/>
</dbReference>
<dbReference type="InterPro" id="IPR023632">
    <property type="entry name" value="ATP_synth_F1_gsu_CS"/>
</dbReference>
<keyword evidence="8" id="KW-0139">CF(1)</keyword>
<dbReference type="Pfam" id="PF00231">
    <property type="entry name" value="ATP-synt"/>
    <property type="match status" value="1"/>
</dbReference>
<reference evidence="12" key="1">
    <citation type="submission" date="2018-08" db="EMBL/GenBank/DDBJ databases">
        <authorList>
            <person name="Cornetti L."/>
        </authorList>
    </citation>
    <scope>NUCLEOTIDE SEQUENCE</scope>
    <source>
        <strain evidence="12">RU-SZB3</strain>
    </source>
</reference>
<evidence type="ECO:0000256" key="9">
    <source>
        <dbReference type="ARBA" id="ARBA00023310"/>
    </source>
</evidence>
<dbReference type="PANTHER" id="PTHR10796">
    <property type="entry name" value="PATCHED-RELATED"/>
    <property type="match status" value="1"/>
</dbReference>
<keyword evidence="6" id="KW-0406">Ion transport</keyword>
<keyword evidence="7 10" id="KW-0472">Membrane</keyword>
<accession>A0A4Y7NFF8</accession>
<evidence type="ECO:0000256" key="10">
    <source>
        <dbReference type="SAM" id="Phobius"/>
    </source>
</evidence>
<dbReference type="FunFam" id="1.10.287.80:FF:000007">
    <property type="entry name" value="ATP synthase gamma chain"/>
    <property type="match status" value="1"/>
</dbReference>
<feature type="transmembrane region" description="Helical" evidence="10">
    <location>
        <begin position="334"/>
        <end position="367"/>
    </location>
</feature>